<name>B3CEL1_9BACE</name>
<keyword evidence="5" id="KW-0732">Signal</keyword>
<dbReference type="GO" id="GO:0044718">
    <property type="term" value="P:siderophore transmembrane transport"/>
    <property type="evidence" value="ECO:0007669"/>
    <property type="project" value="TreeGrafter"/>
</dbReference>
<evidence type="ECO:0000313" key="14">
    <source>
        <dbReference type="EMBL" id="EDV03409.1"/>
    </source>
</evidence>
<dbReference type="InterPro" id="IPR000531">
    <property type="entry name" value="Beta-barrel_TonB"/>
</dbReference>
<reference evidence="14 15" key="2">
    <citation type="submission" date="2008-04" db="EMBL/GenBank/DDBJ databases">
        <authorList>
            <person name="Fulton L."/>
            <person name="Clifton S."/>
            <person name="Fulton B."/>
            <person name="Xu J."/>
            <person name="Minx P."/>
            <person name="Pepin K.H."/>
            <person name="Johnson M."/>
            <person name="Thiruvilangam P."/>
            <person name="Bhonagiri V."/>
            <person name="Nash W.E."/>
            <person name="Mardis E.R."/>
            <person name="Wilson R.K."/>
        </authorList>
    </citation>
    <scope>NUCLEOTIDE SEQUENCE [LARGE SCALE GENOMIC DNA]</scope>
    <source>
        <strain evidence="14 15">DSM 17393</strain>
    </source>
</reference>
<accession>B3CEL1</accession>
<comment type="subcellular location">
    <subcellularLocation>
        <location evidence="1 10">Cell outer membrane</location>
        <topology evidence="1 10">Multi-pass membrane protein</topology>
    </subcellularLocation>
</comment>
<dbReference type="Pfam" id="PF07715">
    <property type="entry name" value="Plug"/>
    <property type="match status" value="1"/>
</dbReference>
<dbReference type="GO" id="GO:0009279">
    <property type="term" value="C:cell outer membrane"/>
    <property type="evidence" value="ECO:0007669"/>
    <property type="project" value="UniProtKB-SubCell"/>
</dbReference>
<dbReference type="SUPFAM" id="SSF49464">
    <property type="entry name" value="Carboxypeptidase regulatory domain-like"/>
    <property type="match status" value="1"/>
</dbReference>
<feature type="domain" description="TonB-dependent receptor-like beta-barrel" evidence="12">
    <location>
        <begin position="295"/>
        <end position="704"/>
    </location>
</feature>
<keyword evidence="2 10" id="KW-0813">Transport</keyword>
<organism evidence="14 15">
    <name type="scientific">Bacteroides intestinalis DSM 17393</name>
    <dbReference type="NCBI Taxonomy" id="471870"/>
    <lineage>
        <taxon>Bacteria</taxon>
        <taxon>Pseudomonadati</taxon>
        <taxon>Bacteroidota</taxon>
        <taxon>Bacteroidia</taxon>
        <taxon>Bacteroidales</taxon>
        <taxon>Bacteroidaceae</taxon>
        <taxon>Bacteroides</taxon>
    </lineage>
</organism>
<dbReference type="Pfam" id="PF13715">
    <property type="entry name" value="CarbopepD_reg_2"/>
    <property type="match status" value="1"/>
</dbReference>
<dbReference type="InterPro" id="IPR012910">
    <property type="entry name" value="Plug_dom"/>
</dbReference>
<feature type="domain" description="TonB-dependent receptor plug" evidence="13">
    <location>
        <begin position="123"/>
        <end position="227"/>
    </location>
</feature>
<dbReference type="Pfam" id="PF00593">
    <property type="entry name" value="TonB_dep_Rec_b-barrel"/>
    <property type="match status" value="1"/>
</dbReference>
<keyword evidence="6 11" id="KW-0798">TonB box</keyword>
<proteinExistence type="inferred from homology"/>
<evidence type="ECO:0000256" key="7">
    <source>
        <dbReference type="ARBA" id="ARBA00023136"/>
    </source>
</evidence>
<dbReference type="PANTHER" id="PTHR30069">
    <property type="entry name" value="TONB-DEPENDENT OUTER MEMBRANE RECEPTOR"/>
    <property type="match status" value="1"/>
</dbReference>
<gene>
    <name evidence="14" type="ORF">BACINT_02530</name>
</gene>
<comment type="caution">
    <text evidence="14">The sequence shown here is derived from an EMBL/GenBank/DDBJ whole genome shotgun (WGS) entry which is preliminary data.</text>
</comment>
<dbReference type="InterPro" id="IPR039426">
    <property type="entry name" value="TonB-dep_rcpt-like"/>
</dbReference>
<keyword evidence="4 10" id="KW-0812">Transmembrane</keyword>
<dbReference type="InterPro" id="IPR008969">
    <property type="entry name" value="CarboxyPept-like_regulatory"/>
</dbReference>
<evidence type="ECO:0000256" key="3">
    <source>
        <dbReference type="ARBA" id="ARBA00022452"/>
    </source>
</evidence>
<comment type="similarity">
    <text evidence="10 11">Belongs to the TonB-dependent receptor family.</text>
</comment>
<evidence type="ECO:0000256" key="6">
    <source>
        <dbReference type="ARBA" id="ARBA00023077"/>
    </source>
</evidence>
<dbReference type="PROSITE" id="PS52016">
    <property type="entry name" value="TONB_DEPENDENT_REC_3"/>
    <property type="match status" value="1"/>
</dbReference>
<evidence type="ECO:0000256" key="4">
    <source>
        <dbReference type="ARBA" id="ARBA00022692"/>
    </source>
</evidence>
<dbReference type="PANTHER" id="PTHR30069:SF29">
    <property type="entry name" value="HEMOGLOBIN AND HEMOGLOBIN-HAPTOGLOBIN-BINDING PROTEIN 1-RELATED"/>
    <property type="match status" value="1"/>
</dbReference>
<evidence type="ECO:0000256" key="11">
    <source>
        <dbReference type="RuleBase" id="RU003357"/>
    </source>
</evidence>
<dbReference type="Gene3D" id="2.40.170.20">
    <property type="entry name" value="TonB-dependent receptor, beta-barrel domain"/>
    <property type="match status" value="1"/>
</dbReference>
<dbReference type="InterPro" id="IPR036942">
    <property type="entry name" value="Beta-barrel_TonB_sf"/>
</dbReference>
<evidence type="ECO:0000256" key="10">
    <source>
        <dbReference type="PROSITE-ProRule" id="PRU01360"/>
    </source>
</evidence>
<dbReference type="EMBL" id="ABJL02000008">
    <property type="protein sequence ID" value="EDV03409.1"/>
    <property type="molecule type" value="Genomic_DNA"/>
</dbReference>
<dbReference type="Gene3D" id="2.60.40.1120">
    <property type="entry name" value="Carboxypeptidase-like, regulatory domain"/>
    <property type="match status" value="1"/>
</dbReference>
<dbReference type="AlphaFoldDB" id="B3CEL1"/>
<evidence type="ECO:0000256" key="5">
    <source>
        <dbReference type="ARBA" id="ARBA00022729"/>
    </source>
</evidence>
<keyword evidence="8 14" id="KW-0675">Receptor</keyword>
<dbReference type="SUPFAM" id="SSF56935">
    <property type="entry name" value="Porins"/>
    <property type="match status" value="1"/>
</dbReference>
<dbReference type="Proteomes" id="UP000004596">
    <property type="component" value="Unassembled WGS sequence"/>
</dbReference>
<evidence type="ECO:0000256" key="2">
    <source>
        <dbReference type="ARBA" id="ARBA00022448"/>
    </source>
</evidence>
<evidence type="ECO:0000256" key="8">
    <source>
        <dbReference type="ARBA" id="ARBA00023170"/>
    </source>
</evidence>
<dbReference type="InterPro" id="IPR037066">
    <property type="entry name" value="Plug_dom_sf"/>
</dbReference>
<keyword evidence="7 10" id="KW-0472">Membrane</keyword>
<dbReference type="GO" id="GO:0015344">
    <property type="term" value="F:siderophore uptake transmembrane transporter activity"/>
    <property type="evidence" value="ECO:0007669"/>
    <property type="project" value="TreeGrafter"/>
</dbReference>
<sequence>MIARTNRILRIMRFLYIFLFLSITLNLQAQVTGVVKDTAGEPIPGANVFWINTTEGATTNEDGNFSIHKPARSHLLVVSFIGFENDTVHVDKGNQQLEIVLREGVELGEVNIVTRKMGTMKLRSSVMNEDMISSAELTRAACCNLGESFVTNPSVDVSYSDAATGAKQIKLLGLSGTYVQMMTENIPNFRGAAAPYGLGYVPGPWMQSIQVSKGSSSVKNGYESITGQINVEFKKPQLPEADWVSANLFASSTNRYEANADATVKLSKRWSTSLLAHYENETKSHDSNDDGFVDIPRVEQYNFWNRWAYMGDHYVFQAGIKALHETRNSGQTAHGQTPTHDLYEIGIQTNRYEAFTKNAYIFDKEKNTNLALILQGTLHNQDATYGRKLYDVDQSNFYASLLFETEFSKQHSLSTGLSFNYDGFDQHYRLTNQVEDGLTKKLVKESVPGAYVQYTFNLNDQLMLMGGIRGDYSSEYGFFVTPRAHVKYNPNEYLHFRLSAGKGYRTNHVLAENNYLLASSRKMKIAPHLDQEEAWNYGASVSAYIPVFGKTLNVNAEYYYTDFLKQVVVDMDSNPHEVAFYNLDGRSYSHVFQVEASYPFFKGFNLTAAYRLTDAKTTYDGKLMEKPLTGKYKGLLTASYQTPLGLWQFDATLQLNGGGRMPDPYELADGSLSWERRYGSFQQLSAQVTRYFRRWSIYVGGENLTNFKQKNPIIDASNPWGENFDATMVWGPMHGAKAYIGLRFNLARN</sequence>
<keyword evidence="3 10" id="KW-1134">Transmembrane beta strand</keyword>
<dbReference type="STRING" id="471870.BACINT_02530"/>
<reference evidence="14 15" key="1">
    <citation type="submission" date="2008-04" db="EMBL/GenBank/DDBJ databases">
        <title>Draft genome sequence of Bacteroides intestinalis (DSM 17393).</title>
        <authorList>
            <person name="Sudarsanam P."/>
            <person name="Ley R."/>
            <person name="Guruge J."/>
            <person name="Turnbaugh P.J."/>
            <person name="Mahowald M."/>
            <person name="Liep D."/>
            <person name="Gordon J."/>
        </authorList>
    </citation>
    <scope>NUCLEOTIDE SEQUENCE [LARGE SCALE GENOMIC DNA]</scope>
    <source>
        <strain evidence="14 15">DSM 17393</strain>
    </source>
</reference>
<dbReference type="eggNOG" id="COG4771">
    <property type="taxonomic scope" value="Bacteria"/>
</dbReference>
<evidence type="ECO:0000259" key="12">
    <source>
        <dbReference type="Pfam" id="PF00593"/>
    </source>
</evidence>
<keyword evidence="9 10" id="KW-0998">Cell outer membrane</keyword>
<evidence type="ECO:0000313" key="15">
    <source>
        <dbReference type="Proteomes" id="UP000004596"/>
    </source>
</evidence>
<evidence type="ECO:0000259" key="13">
    <source>
        <dbReference type="Pfam" id="PF07715"/>
    </source>
</evidence>
<protein>
    <submittedName>
        <fullName evidence="14">TonB-dependent receptor</fullName>
    </submittedName>
</protein>
<evidence type="ECO:0000256" key="1">
    <source>
        <dbReference type="ARBA" id="ARBA00004571"/>
    </source>
</evidence>
<evidence type="ECO:0000256" key="9">
    <source>
        <dbReference type="ARBA" id="ARBA00023237"/>
    </source>
</evidence>
<dbReference type="Gene3D" id="2.170.130.10">
    <property type="entry name" value="TonB-dependent receptor, plug domain"/>
    <property type="match status" value="1"/>
</dbReference>